<proteinExistence type="predicted"/>
<organism evidence="2 3">
    <name type="scientific">Anaerocolumna aminovalerica</name>
    <dbReference type="NCBI Taxonomy" id="1527"/>
    <lineage>
        <taxon>Bacteria</taxon>
        <taxon>Bacillati</taxon>
        <taxon>Bacillota</taxon>
        <taxon>Clostridia</taxon>
        <taxon>Lachnospirales</taxon>
        <taxon>Lachnospiraceae</taxon>
        <taxon>Anaerocolumna</taxon>
    </lineage>
</organism>
<feature type="domain" description="Protein CotJB" evidence="1">
    <location>
        <begin position="6"/>
        <end position="81"/>
    </location>
</feature>
<protein>
    <submittedName>
        <fullName evidence="2">Spore coat protein JB</fullName>
    </submittedName>
</protein>
<dbReference type="STRING" id="1527.SAMN04489757_13114"/>
<dbReference type="EMBL" id="FOWD01000031">
    <property type="protein sequence ID" value="SFO49050.1"/>
    <property type="molecule type" value="Genomic_DNA"/>
</dbReference>
<dbReference type="Proteomes" id="UP000198806">
    <property type="component" value="Unassembled WGS sequence"/>
</dbReference>
<keyword evidence="3" id="KW-1185">Reference proteome</keyword>
<dbReference type="PIRSF" id="PIRSF010606">
    <property type="entry name" value="Spore_coat_CotJB"/>
    <property type="match status" value="1"/>
</dbReference>
<keyword evidence="2" id="KW-0946">Virion</keyword>
<dbReference type="Pfam" id="PF12652">
    <property type="entry name" value="CotJB"/>
    <property type="match status" value="1"/>
</dbReference>
<evidence type="ECO:0000313" key="3">
    <source>
        <dbReference type="Proteomes" id="UP000198806"/>
    </source>
</evidence>
<dbReference type="AlphaFoldDB" id="A0A1I5HM06"/>
<dbReference type="InterPro" id="IPR024207">
    <property type="entry name" value="CotJB_dom"/>
</dbReference>
<dbReference type="RefSeq" id="WP_091687723.1">
    <property type="nucleotide sequence ID" value="NZ_BAABFM010000040.1"/>
</dbReference>
<gene>
    <name evidence="2" type="ORF">SAMN04489757_13114</name>
</gene>
<accession>A0A1I5HM06</accession>
<evidence type="ECO:0000259" key="1">
    <source>
        <dbReference type="Pfam" id="PF12652"/>
    </source>
</evidence>
<dbReference type="InterPro" id="IPR016571">
    <property type="entry name" value="Spore_coat_assembly_CotJB"/>
</dbReference>
<name>A0A1I5HM06_9FIRM</name>
<evidence type="ECO:0000313" key="2">
    <source>
        <dbReference type="EMBL" id="SFO49050.1"/>
    </source>
</evidence>
<reference evidence="2 3" key="1">
    <citation type="submission" date="2016-10" db="EMBL/GenBank/DDBJ databases">
        <authorList>
            <person name="de Groot N.N."/>
        </authorList>
    </citation>
    <scope>NUCLEOTIDE SEQUENCE [LARGE SCALE GENOMIC DNA]</scope>
    <source>
        <strain evidence="2 3">DSM 1283</strain>
    </source>
</reference>
<keyword evidence="2" id="KW-0167">Capsid protein</keyword>
<sequence length="84" mass="10134">MTRSREQLMRCITEVSFAIDDVKLYLDTHPCDKDALEYYENYRQLRNEAIKEYRDCFGPISSYDVNAENVWTWVTEPWPWEGEC</sequence>
<dbReference type="OrthoDB" id="9804099at2"/>